<dbReference type="EMBL" id="WOTB01000015">
    <property type="protein sequence ID" value="NHN85354.1"/>
    <property type="molecule type" value="Genomic_DNA"/>
</dbReference>
<keyword evidence="1" id="KW-0472">Membrane</keyword>
<evidence type="ECO:0000256" key="1">
    <source>
        <dbReference type="SAM" id="Phobius"/>
    </source>
</evidence>
<proteinExistence type="predicted"/>
<feature type="domain" description="DUF218" evidence="2">
    <location>
        <begin position="52"/>
        <end position="163"/>
    </location>
</feature>
<dbReference type="InterPro" id="IPR003848">
    <property type="entry name" value="DUF218"/>
</dbReference>
<keyword evidence="4" id="KW-1185">Reference proteome</keyword>
<evidence type="ECO:0000259" key="2">
    <source>
        <dbReference type="Pfam" id="PF02698"/>
    </source>
</evidence>
<keyword evidence="1" id="KW-0812">Transmembrane</keyword>
<evidence type="ECO:0000313" key="4">
    <source>
        <dbReference type="Proteomes" id="UP000635278"/>
    </source>
</evidence>
<feature type="transmembrane region" description="Helical" evidence="1">
    <location>
        <begin position="16"/>
        <end position="39"/>
    </location>
</feature>
<dbReference type="CDD" id="cd06259">
    <property type="entry name" value="YdcF-like"/>
    <property type="match status" value="1"/>
</dbReference>
<evidence type="ECO:0000313" key="3">
    <source>
        <dbReference type="EMBL" id="NHN85354.1"/>
    </source>
</evidence>
<organism evidence="3 4">
    <name type="scientific">Acetobacter musti</name>
    <dbReference type="NCBI Taxonomy" id="864732"/>
    <lineage>
        <taxon>Bacteria</taxon>
        <taxon>Pseudomonadati</taxon>
        <taxon>Pseudomonadota</taxon>
        <taxon>Alphaproteobacteria</taxon>
        <taxon>Acetobacterales</taxon>
        <taxon>Acetobacteraceae</taxon>
        <taxon>Acetobacter</taxon>
    </lineage>
</organism>
<reference evidence="3 4" key="1">
    <citation type="journal article" date="2020" name="Int. J. Syst. Evol. Microbiol.">
        <title>Novel acetic acid bacteria from cider fermentations: Acetobacter conturbans sp. nov. and Acetobacter fallax sp. nov.</title>
        <authorList>
            <person name="Sombolestani A.S."/>
            <person name="Cleenwerck I."/>
            <person name="Cnockaert M."/>
            <person name="Borremans W."/>
            <person name="Wieme A.D."/>
            <person name="De Vuyst L."/>
            <person name="Vandamme P."/>
        </authorList>
    </citation>
    <scope>NUCLEOTIDE SEQUENCE [LARGE SCALE GENOMIC DNA]</scope>
    <source>
        <strain evidence="3 4">LMG 30640</strain>
    </source>
</reference>
<dbReference type="RefSeq" id="WP_173583745.1">
    <property type="nucleotide sequence ID" value="NZ_WOTB01000015.1"/>
</dbReference>
<dbReference type="Pfam" id="PF02698">
    <property type="entry name" value="DUF218"/>
    <property type="match status" value="1"/>
</dbReference>
<comment type="caution">
    <text evidence="3">The sequence shown here is derived from an EMBL/GenBank/DDBJ whole genome shotgun (WGS) entry which is preliminary data.</text>
</comment>
<sequence>MAASPAMTGPARHRSWFFAILFIVSIMTLWITGFAWFVLDARHPPRQPPPSDGIVALTGGNGRIEASLGLLRNGSGKLLLISGVDPHVTLSALEPELPPALARRVTLGRRATSTAGNAVETTMWVRDNEIHSLIVVTAGYHIRRAMLEMSRSLPDVALHAYAVQPPALRRPFDRKTFRLMAREYDKLLLAFIGPASFFRHSSDAF</sequence>
<protein>
    <submittedName>
        <fullName evidence="3">YdcF family protein</fullName>
    </submittedName>
</protein>
<accession>A0ABX0JRC3</accession>
<name>A0ABX0JRC3_9PROT</name>
<gene>
    <name evidence="3" type="ORF">GOB93_11985</name>
</gene>
<keyword evidence="1" id="KW-1133">Transmembrane helix</keyword>
<dbReference type="Proteomes" id="UP000635278">
    <property type="component" value="Unassembled WGS sequence"/>
</dbReference>